<dbReference type="GO" id="GO:0043565">
    <property type="term" value="F:sequence-specific DNA binding"/>
    <property type="evidence" value="ECO:0007669"/>
    <property type="project" value="InterPro"/>
</dbReference>
<accession>A0A1G7KS14</accession>
<dbReference type="SUPFAM" id="SSF46689">
    <property type="entry name" value="Homeodomain-like"/>
    <property type="match status" value="2"/>
</dbReference>
<organism evidence="5 6">
    <name type="scientific">Terriglobus roseus</name>
    <dbReference type="NCBI Taxonomy" id="392734"/>
    <lineage>
        <taxon>Bacteria</taxon>
        <taxon>Pseudomonadati</taxon>
        <taxon>Acidobacteriota</taxon>
        <taxon>Terriglobia</taxon>
        <taxon>Terriglobales</taxon>
        <taxon>Acidobacteriaceae</taxon>
        <taxon>Terriglobus</taxon>
    </lineage>
</organism>
<keyword evidence="1" id="KW-0805">Transcription regulation</keyword>
<dbReference type="Pfam" id="PF12833">
    <property type="entry name" value="HTH_18"/>
    <property type="match status" value="1"/>
</dbReference>
<dbReference type="Gene3D" id="1.10.10.60">
    <property type="entry name" value="Homeodomain-like"/>
    <property type="match status" value="1"/>
</dbReference>
<dbReference type="AlphaFoldDB" id="A0A1G7KS14"/>
<dbReference type="PROSITE" id="PS01124">
    <property type="entry name" value="HTH_ARAC_FAMILY_2"/>
    <property type="match status" value="1"/>
</dbReference>
<dbReference type="SMART" id="SM00342">
    <property type="entry name" value="HTH_ARAC"/>
    <property type="match status" value="1"/>
</dbReference>
<name>A0A1G7KS14_9BACT</name>
<sequence>MGRNESVTKLDLVNSQVASTHSPLRHVLPQSAVTIAPIHEIALVRSVTSDVFGLRSLLISIGVIPAGMEGSWEDDADCQILRLSFQPSLLEEVAEQMGRNSSKVDLAPRFALRDTRIEAIGWAIKEDLEADTPADPLYIELLTNALAVRLVELAFDRASHGERSHTPRLSARQLRILIDYIETNLDQRLHLADLESIAGVGTTRLKTLFRNSTGTPVHRYVIGRRIEYARAMLSTTKMPASQIALAAGFTHQSHMSSTMRRVLGHAPSEIPHP</sequence>
<evidence type="ECO:0000313" key="6">
    <source>
        <dbReference type="Proteomes" id="UP000182427"/>
    </source>
</evidence>
<dbReference type="InterPro" id="IPR050204">
    <property type="entry name" value="AraC_XylS_family_regulators"/>
</dbReference>
<evidence type="ECO:0000313" key="5">
    <source>
        <dbReference type="EMBL" id="SDF39965.1"/>
    </source>
</evidence>
<evidence type="ECO:0000256" key="2">
    <source>
        <dbReference type="ARBA" id="ARBA00023125"/>
    </source>
</evidence>
<dbReference type="RefSeq" id="WP_197674882.1">
    <property type="nucleotide sequence ID" value="NZ_LT629690.1"/>
</dbReference>
<evidence type="ECO:0000256" key="3">
    <source>
        <dbReference type="ARBA" id="ARBA00023163"/>
    </source>
</evidence>
<evidence type="ECO:0000259" key="4">
    <source>
        <dbReference type="PROSITE" id="PS01124"/>
    </source>
</evidence>
<dbReference type="Proteomes" id="UP000182427">
    <property type="component" value="Chromosome I"/>
</dbReference>
<keyword evidence="6" id="KW-1185">Reference proteome</keyword>
<protein>
    <submittedName>
        <fullName evidence="5">AraC family transcriptional regulator</fullName>
    </submittedName>
</protein>
<dbReference type="GO" id="GO:0003700">
    <property type="term" value="F:DNA-binding transcription factor activity"/>
    <property type="evidence" value="ECO:0007669"/>
    <property type="project" value="InterPro"/>
</dbReference>
<feature type="domain" description="HTH araC/xylS-type" evidence="4">
    <location>
        <begin position="175"/>
        <end position="273"/>
    </location>
</feature>
<reference evidence="6" key="1">
    <citation type="submission" date="2016-10" db="EMBL/GenBank/DDBJ databases">
        <authorList>
            <person name="Varghese N."/>
            <person name="Submissions S."/>
        </authorList>
    </citation>
    <scope>NUCLEOTIDE SEQUENCE [LARGE SCALE GENOMIC DNA]</scope>
    <source>
        <strain evidence="6">GAS232</strain>
    </source>
</reference>
<gene>
    <name evidence="5" type="ORF">SAMN05444167_2285</name>
</gene>
<dbReference type="EMBL" id="LT629690">
    <property type="protein sequence ID" value="SDF39965.1"/>
    <property type="molecule type" value="Genomic_DNA"/>
</dbReference>
<dbReference type="InterPro" id="IPR018060">
    <property type="entry name" value="HTH_AraC"/>
</dbReference>
<keyword evidence="2" id="KW-0238">DNA-binding</keyword>
<evidence type="ECO:0000256" key="1">
    <source>
        <dbReference type="ARBA" id="ARBA00023015"/>
    </source>
</evidence>
<dbReference type="PANTHER" id="PTHR46796:SF6">
    <property type="entry name" value="ARAC SUBFAMILY"/>
    <property type="match status" value="1"/>
</dbReference>
<proteinExistence type="predicted"/>
<keyword evidence="3" id="KW-0804">Transcription</keyword>
<dbReference type="InterPro" id="IPR009057">
    <property type="entry name" value="Homeodomain-like_sf"/>
</dbReference>
<dbReference type="PANTHER" id="PTHR46796">
    <property type="entry name" value="HTH-TYPE TRANSCRIPTIONAL ACTIVATOR RHAS-RELATED"/>
    <property type="match status" value="1"/>
</dbReference>